<dbReference type="InterPro" id="IPR009056">
    <property type="entry name" value="Cyt_c-like_dom"/>
</dbReference>
<evidence type="ECO:0000256" key="1">
    <source>
        <dbReference type="ARBA" id="ARBA00022448"/>
    </source>
</evidence>
<keyword evidence="7" id="KW-0732">Signal</keyword>
<sequence>MTKIAVLLSLAAAPALAEGDAKAGAQVFKACQACHSIADAKNRVGPSLMGVIGRPVASVADYKYSPAMIAFGEGKVWDEGLMAEYLPQPRVLVKGTKMAYAGLKDDKKIADLIAFLKDPAVAGQ</sequence>
<keyword evidence="4" id="KW-0249">Electron transport</keyword>
<dbReference type="Gene3D" id="1.10.760.10">
    <property type="entry name" value="Cytochrome c-like domain"/>
    <property type="match status" value="1"/>
</dbReference>
<keyword evidence="5 6" id="KW-0408">Iron</keyword>
<accession>A0ABX6QS92</accession>
<gene>
    <name evidence="9" type="ORF">FE840_016695</name>
</gene>
<dbReference type="InterPro" id="IPR036909">
    <property type="entry name" value="Cyt_c-like_dom_sf"/>
</dbReference>
<dbReference type="Pfam" id="PF00034">
    <property type="entry name" value="Cytochrom_C"/>
    <property type="match status" value="1"/>
</dbReference>
<dbReference type="InterPro" id="IPR002327">
    <property type="entry name" value="Cyt_c_1A/1B"/>
</dbReference>
<evidence type="ECO:0000256" key="2">
    <source>
        <dbReference type="ARBA" id="ARBA00022617"/>
    </source>
</evidence>
<protein>
    <submittedName>
        <fullName evidence="9">Cytochrome c family protein</fullName>
    </submittedName>
</protein>
<evidence type="ECO:0000256" key="3">
    <source>
        <dbReference type="ARBA" id="ARBA00022723"/>
    </source>
</evidence>
<keyword evidence="1" id="KW-0813">Transport</keyword>
<keyword evidence="3 6" id="KW-0479">Metal-binding</keyword>
<organism evidence="9 10">
    <name type="scientific">Peteryoungia desertarenae</name>
    <dbReference type="NCBI Taxonomy" id="1813451"/>
    <lineage>
        <taxon>Bacteria</taxon>
        <taxon>Pseudomonadati</taxon>
        <taxon>Pseudomonadota</taxon>
        <taxon>Alphaproteobacteria</taxon>
        <taxon>Hyphomicrobiales</taxon>
        <taxon>Rhizobiaceae</taxon>
        <taxon>Peteryoungia</taxon>
    </lineage>
</organism>
<feature type="chain" id="PRO_5047506295" evidence="7">
    <location>
        <begin position="18"/>
        <end position="124"/>
    </location>
</feature>
<keyword evidence="10" id="KW-1185">Reference proteome</keyword>
<evidence type="ECO:0000256" key="5">
    <source>
        <dbReference type="ARBA" id="ARBA00023004"/>
    </source>
</evidence>
<dbReference type="PROSITE" id="PS51007">
    <property type="entry name" value="CYTC"/>
    <property type="match status" value="1"/>
</dbReference>
<name>A0ABX6QS92_9HYPH</name>
<dbReference type="Proteomes" id="UP000308530">
    <property type="component" value="Chromosome"/>
</dbReference>
<dbReference type="EMBL" id="CP058350">
    <property type="protein sequence ID" value="QLF71057.1"/>
    <property type="molecule type" value="Genomic_DNA"/>
</dbReference>
<evidence type="ECO:0000313" key="9">
    <source>
        <dbReference type="EMBL" id="QLF71057.1"/>
    </source>
</evidence>
<dbReference type="RefSeq" id="WP_138287750.1">
    <property type="nucleotide sequence ID" value="NZ_CP058350.1"/>
</dbReference>
<evidence type="ECO:0000313" key="10">
    <source>
        <dbReference type="Proteomes" id="UP000308530"/>
    </source>
</evidence>
<dbReference type="PANTHER" id="PTHR11961">
    <property type="entry name" value="CYTOCHROME C"/>
    <property type="match status" value="1"/>
</dbReference>
<evidence type="ECO:0000256" key="6">
    <source>
        <dbReference type="PROSITE-ProRule" id="PRU00433"/>
    </source>
</evidence>
<feature type="domain" description="Cytochrome c" evidence="8">
    <location>
        <begin position="19"/>
        <end position="120"/>
    </location>
</feature>
<dbReference type="SUPFAM" id="SSF46626">
    <property type="entry name" value="Cytochrome c"/>
    <property type="match status" value="1"/>
</dbReference>
<dbReference type="PRINTS" id="PR00604">
    <property type="entry name" value="CYTCHRMECIAB"/>
</dbReference>
<reference evidence="9 10" key="1">
    <citation type="submission" date="2020-06" db="EMBL/GenBank/DDBJ databases">
        <title>Genome sequence of Rhizobium sp strain ADMK78.</title>
        <authorList>
            <person name="Rahi P."/>
        </authorList>
    </citation>
    <scope>NUCLEOTIDE SEQUENCE [LARGE SCALE GENOMIC DNA]</scope>
    <source>
        <strain evidence="9 10">ADMK78</strain>
    </source>
</reference>
<evidence type="ECO:0000256" key="4">
    <source>
        <dbReference type="ARBA" id="ARBA00022982"/>
    </source>
</evidence>
<evidence type="ECO:0000256" key="7">
    <source>
        <dbReference type="SAM" id="SignalP"/>
    </source>
</evidence>
<keyword evidence="2 6" id="KW-0349">Heme</keyword>
<feature type="signal peptide" evidence="7">
    <location>
        <begin position="1"/>
        <end position="17"/>
    </location>
</feature>
<evidence type="ECO:0000259" key="8">
    <source>
        <dbReference type="PROSITE" id="PS51007"/>
    </source>
</evidence>
<proteinExistence type="predicted"/>